<comment type="similarity">
    <text evidence="1">Belongs to the short-chain dehydrogenases/reductases (SDR) family.</text>
</comment>
<evidence type="ECO:0000256" key="6">
    <source>
        <dbReference type="ARBA" id="ARBA00041812"/>
    </source>
</evidence>
<evidence type="ECO:0000256" key="1">
    <source>
        <dbReference type="ARBA" id="ARBA00006484"/>
    </source>
</evidence>
<evidence type="ECO:0000256" key="2">
    <source>
        <dbReference type="ARBA" id="ARBA00023002"/>
    </source>
</evidence>
<dbReference type="EMBL" id="CP111019">
    <property type="protein sequence ID" value="WAR11870.1"/>
    <property type="molecule type" value="Genomic_DNA"/>
</dbReference>
<dbReference type="InterPro" id="IPR036291">
    <property type="entry name" value="NAD(P)-bd_dom_sf"/>
</dbReference>
<reference evidence="22" key="1">
    <citation type="submission" date="2022-11" db="EMBL/GenBank/DDBJ databases">
        <title>Centuries of genome instability and evolution in soft-shell clam transmissible cancer (bioRxiv).</title>
        <authorList>
            <person name="Hart S.F.M."/>
            <person name="Yonemitsu M.A."/>
            <person name="Giersch R.M."/>
            <person name="Beal B.F."/>
            <person name="Arriagada G."/>
            <person name="Davis B.W."/>
            <person name="Ostrander E.A."/>
            <person name="Goff S.P."/>
            <person name="Metzger M.J."/>
        </authorList>
    </citation>
    <scope>NUCLEOTIDE SEQUENCE</scope>
    <source>
        <strain evidence="22">MELC-2E11</strain>
        <tissue evidence="22">Siphon/mantle</tissue>
    </source>
</reference>
<evidence type="ECO:0000256" key="4">
    <source>
        <dbReference type="ARBA" id="ARBA00039060"/>
    </source>
</evidence>
<keyword evidence="2" id="KW-0560">Oxidoreductase</keyword>
<dbReference type="Pfam" id="PF00106">
    <property type="entry name" value="adh_short"/>
    <property type="match status" value="1"/>
</dbReference>
<evidence type="ECO:0000256" key="16">
    <source>
        <dbReference type="ARBA" id="ARBA00048535"/>
    </source>
</evidence>
<comment type="catalytic activity">
    <reaction evidence="10">
        <text>resolvin D1 + NAD(+) = 8-oxoresolvin D1 + NADH + H(+)</text>
        <dbReference type="Rhea" id="RHEA:50124"/>
        <dbReference type="ChEBI" id="CHEBI:15378"/>
        <dbReference type="ChEBI" id="CHEBI:57540"/>
        <dbReference type="ChEBI" id="CHEBI:57945"/>
        <dbReference type="ChEBI" id="CHEBI:132079"/>
        <dbReference type="ChEBI" id="CHEBI:132080"/>
    </reaction>
    <physiologicalReaction direction="left-to-right" evidence="10">
        <dbReference type="Rhea" id="RHEA:50125"/>
    </physiologicalReaction>
</comment>
<comment type="catalytic activity">
    <reaction evidence="15">
        <text>resolvin D2 + NAD(+) = 7-oxoresolvin D2 + NADH + H(+)</text>
        <dbReference type="Rhea" id="RHEA:53584"/>
        <dbReference type="ChEBI" id="CHEBI:15378"/>
        <dbReference type="ChEBI" id="CHEBI:57540"/>
        <dbReference type="ChEBI" id="CHEBI:57945"/>
        <dbReference type="ChEBI" id="CHEBI:133367"/>
        <dbReference type="ChEBI" id="CHEBI:137497"/>
    </reaction>
    <physiologicalReaction direction="left-to-right" evidence="15">
        <dbReference type="Rhea" id="RHEA:53585"/>
    </physiologicalReaction>
</comment>
<dbReference type="EC" id="1.1.1.232" evidence="4"/>
<comment type="catalytic activity">
    <reaction evidence="18">
        <text>prostaglandin E2 + NAD(+) = 15-oxoprostaglandin E2 + NADH + H(+)</text>
        <dbReference type="Rhea" id="RHEA:11876"/>
        <dbReference type="ChEBI" id="CHEBI:15378"/>
        <dbReference type="ChEBI" id="CHEBI:57400"/>
        <dbReference type="ChEBI" id="CHEBI:57540"/>
        <dbReference type="ChEBI" id="CHEBI:57945"/>
        <dbReference type="ChEBI" id="CHEBI:606564"/>
        <dbReference type="EC" id="1.1.1.141"/>
    </reaction>
    <physiologicalReaction direction="left-to-right" evidence="18">
        <dbReference type="Rhea" id="RHEA:11877"/>
    </physiologicalReaction>
</comment>
<evidence type="ECO:0000256" key="20">
    <source>
        <dbReference type="ARBA" id="ARBA00049151"/>
    </source>
</evidence>
<evidence type="ECO:0000256" key="9">
    <source>
        <dbReference type="ARBA" id="ARBA00047325"/>
    </source>
</evidence>
<evidence type="ECO:0000256" key="19">
    <source>
        <dbReference type="ARBA" id="ARBA00048921"/>
    </source>
</evidence>
<dbReference type="EC" id="1.1.1.141" evidence="3"/>
<accession>A0ABY7EPF1</accession>
<feature type="non-terminal residue" evidence="22">
    <location>
        <position position="122"/>
    </location>
</feature>
<comment type="catalytic activity">
    <reaction evidence="9">
        <text>prostaglandin E1 + NAD(+) = 15-oxoprostaglandin E1 + NADH + H(+)</text>
        <dbReference type="Rhea" id="RHEA:16477"/>
        <dbReference type="ChEBI" id="CHEBI:15378"/>
        <dbReference type="ChEBI" id="CHEBI:57397"/>
        <dbReference type="ChEBI" id="CHEBI:57401"/>
        <dbReference type="ChEBI" id="CHEBI:57540"/>
        <dbReference type="ChEBI" id="CHEBI:57945"/>
    </reaction>
    <physiologicalReaction direction="left-to-right" evidence="9">
        <dbReference type="Rhea" id="RHEA:16478"/>
    </physiologicalReaction>
</comment>
<dbReference type="Gene3D" id="3.40.50.720">
    <property type="entry name" value="NAD(P)-binding Rossmann-like Domain"/>
    <property type="match status" value="1"/>
</dbReference>
<gene>
    <name evidence="22" type="ORF">MAR_026050</name>
</gene>
<proteinExistence type="inferred from homology"/>
<evidence type="ECO:0000256" key="17">
    <source>
        <dbReference type="ARBA" id="ARBA00048611"/>
    </source>
</evidence>
<evidence type="ECO:0000256" key="14">
    <source>
        <dbReference type="ARBA" id="ARBA00048170"/>
    </source>
</evidence>
<name>A0ABY7EPF1_MYAAR</name>
<dbReference type="PANTHER" id="PTHR44229">
    <property type="entry name" value="15-HYDROXYPROSTAGLANDIN DEHYDROGENASE [NAD(+)]"/>
    <property type="match status" value="1"/>
</dbReference>
<evidence type="ECO:0000256" key="3">
    <source>
        <dbReference type="ARBA" id="ARBA00038968"/>
    </source>
</evidence>
<dbReference type="PRINTS" id="PR00081">
    <property type="entry name" value="GDHRDH"/>
</dbReference>
<evidence type="ECO:0000256" key="5">
    <source>
        <dbReference type="ARBA" id="ARBA00040276"/>
    </source>
</evidence>
<evidence type="ECO:0000256" key="21">
    <source>
        <dbReference type="ARBA" id="ARBA00049188"/>
    </source>
</evidence>
<evidence type="ECO:0000256" key="7">
    <source>
        <dbReference type="ARBA" id="ARBA00042026"/>
    </source>
</evidence>
<evidence type="ECO:0000256" key="15">
    <source>
        <dbReference type="ARBA" id="ARBA00048393"/>
    </source>
</evidence>
<comment type="catalytic activity">
    <reaction evidence="13">
        <text>(11R)-hydroxy-(5Z,8Z,12E,14Z)-eicosatetraenoate + NAD(+) = 11-oxo-(5Z,8Z,12E,14Z)-eicosatetraenoate + NADH + H(+)</text>
        <dbReference type="Rhea" id="RHEA:48640"/>
        <dbReference type="ChEBI" id="CHEBI:15378"/>
        <dbReference type="ChEBI" id="CHEBI:57540"/>
        <dbReference type="ChEBI" id="CHEBI:57945"/>
        <dbReference type="ChEBI" id="CHEBI:78836"/>
        <dbReference type="ChEBI" id="CHEBI:90697"/>
    </reaction>
    <physiologicalReaction direction="left-to-right" evidence="13">
        <dbReference type="Rhea" id="RHEA:48641"/>
    </physiologicalReaction>
</comment>
<comment type="catalytic activity">
    <reaction evidence="17">
        <text>prostaglandin A1 + NAD(+) = 15-oxo-prostaglandin A1 + NADH + H(+)</text>
        <dbReference type="Rhea" id="RHEA:41263"/>
        <dbReference type="ChEBI" id="CHEBI:15378"/>
        <dbReference type="ChEBI" id="CHEBI:57398"/>
        <dbReference type="ChEBI" id="CHEBI:57540"/>
        <dbReference type="ChEBI" id="CHEBI:57945"/>
        <dbReference type="ChEBI" id="CHEBI:85072"/>
    </reaction>
    <physiologicalReaction direction="left-to-right" evidence="17">
        <dbReference type="Rhea" id="RHEA:41264"/>
    </physiologicalReaction>
</comment>
<protein>
    <recommendedName>
        <fullName evidence="5">15-hydroxyprostaglandin dehydrogenase [NAD(+)]</fullName>
        <ecNumber evidence="3">1.1.1.141</ecNumber>
        <ecNumber evidence="4">1.1.1.232</ecNumber>
    </recommendedName>
    <alternativeName>
        <fullName evidence="7">Eicosanoid/docosanoid dehydrogenase [NAD(+)]</fullName>
    </alternativeName>
    <alternativeName>
        <fullName evidence="6">Prostaglandin dehydrogenase 1</fullName>
    </alternativeName>
</protein>
<comment type="catalytic activity">
    <reaction evidence="21">
        <text>resolvin E1 + NAD(+) = 18-oxo-resolvin E1 + NADH + H(+)</text>
        <dbReference type="Rhea" id="RHEA:49244"/>
        <dbReference type="ChEBI" id="CHEBI:15378"/>
        <dbReference type="ChEBI" id="CHEBI:57540"/>
        <dbReference type="ChEBI" id="CHEBI:57945"/>
        <dbReference type="ChEBI" id="CHEBI:91000"/>
        <dbReference type="ChEBI" id="CHEBI:91001"/>
    </reaction>
    <physiologicalReaction direction="left-to-right" evidence="21">
        <dbReference type="Rhea" id="RHEA:49245"/>
    </physiologicalReaction>
</comment>
<dbReference type="PANTHER" id="PTHR44229:SF4">
    <property type="entry name" value="15-HYDROXYPROSTAGLANDIN DEHYDROGENASE [NAD(+)]"/>
    <property type="match status" value="1"/>
</dbReference>
<evidence type="ECO:0000256" key="8">
    <source>
        <dbReference type="ARBA" id="ARBA00045705"/>
    </source>
</evidence>
<evidence type="ECO:0000256" key="11">
    <source>
        <dbReference type="ARBA" id="ARBA00048008"/>
    </source>
</evidence>
<sequence length="122" mass="12703">MDLSYKVALVTGGASGMGLALVTGGASGIGQGFVEALLAGGAKVSIVDYNEEAGRATEKDLVEKYGSSNVIFCPCNVTSQEQFEEAFRRTREVLGGLDIVVNNAGVGGETDDKWEAVIDINL</sequence>
<dbReference type="Proteomes" id="UP001164746">
    <property type="component" value="Chromosome 8"/>
</dbReference>
<comment type="catalytic activity">
    <reaction evidence="11">
        <text>14-hydroxy-(4Z,7Z,10Z,12E,16Z,19Z)-docosahexaenoate + NAD(+) = 14-oxo-(4Z,7Z,10Z,12E,16Z,19Z)-docosahexaenoate + NADH + H(+)</text>
        <dbReference type="Rhea" id="RHEA:48952"/>
        <dbReference type="ChEBI" id="CHEBI:15378"/>
        <dbReference type="ChEBI" id="CHEBI:57540"/>
        <dbReference type="ChEBI" id="CHEBI:57945"/>
        <dbReference type="ChEBI" id="CHEBI:90866"/>
        <dbReference type="ChEBI" id="CHEBI:90867"/>
    </reaction>
    <physiologicalReaction direction="left-to-right" evidence="11">
        <dbReference type="Rhea" id="RHEA:48953"/>
    </physiologicalReaction>
</comment>
<comment type="catalytic activity">
    <reaction evidence="16">
        <text>lipoxin A4 + NAD(+) = 15-oxo-(5S,6R)-dihydroxy-(7E,9E,11Z,13E)-eicosatetraenoate + NADH + H(+)</text>
        <dbReference type="Rhea" id="RHEA:41572"/>
        <dbReference type="ChEBI" id="CHEBI:15378"/>
        <dbReference type="ChEBI" id="CHEBI:57540"/>
        <dbReference type="ChEBI" id="CHEBI:57945"/>
        <dbReference type="ChEBI" id="CHEBI:67026"/>
        <dbReference type="ChEBI" id="CHEBI:78311"/>
    </reaction>
    <physiologicalReaction direction="left-to-right" evidence="16">
        <dbReference type="Rhea" id="RHEA:41573"/>
    </physiologicalReaction>
</comment>
<evidence type="ECO:0000313" key="23">
    <source>
        <dbReference type="Proteomes" id="UP001164746"/>
    </source>
</evidence>
<comment type="catalytic activity">
    <reaction evidence="14">
        <text>resolvin D1 + NAD(+) = 17-oxoresolvin D1 + NADH + H(+)</text>
        <dbReference type="Rhea" id="RHEA:50128"/>
        <dbReference type="ChEBI" id="CHEBI:15378"/>
        <dbReference type="ChEBI" id="CHEBI:57540"/>
        <dbReference type="ChEBI" id="CHEBI:57945"/>
        <dbReference type="ChEBI" id="CHEBI:132079"/>
        <dbReference type="ChEBI" id="CHEBI:132081"/>
    </reaction>
    <physiologicalReaction direction="left-to-right" evidence="14">
        <dbReference type="Rhea" id="RHEA:50129"/>
    </physiologicalReaction>
</comment>
<dbReference type="InterPro" id="IPR002347">
    <property type="entry name" value="SDR_fam"/>
</dbReference>
<evidence type="ECO:0000256" key="10">
    <source>
        <dbReference type="ARBA" id="ARBA00047672"/>
    </source>
</evidence>
<comment type="function">
    <text evidence="8">Catalyzes the NAD-dependent dehydrogenation (oxidation) of a broad array of hydroxylated polyunsaturated fatty acids (mainly eicosanoids and docosanoids, including prostaglandins, lipoxins and resolvins), yielding their corresponding keto (oxo) metabolites. Decreases the levels of the pro-proliferative prostaglandins such as prostaglandin E2 (whose activity is increased in cancer because of an increase in the expression of cyclooxygenase 2) and generates oxo-fatty acid products that can profoundly influence cell function by abrogating pro-inflammatory cytokine expression. Converts resolvins E1, D1 and D2 to their oxo products, which represents a mode of resolvin inactivation. Resolvin E1 plays important roles during the resolution phase of acute inflammation, while resolvins D1 and D2 have a unique role in obesity-induced adipose inflammation.</text>
</comment>
<comment type="catalytic activity">
    <reaction evidence="12">
        <text>15-oxo-(5S,6R)-dihydroxy-(7E,9E,11Z)-eicosatrienoate + NADH + H(+) = (5S,6R,15S)-trihydroxy-(7E,9E,11Z)-eicosatrienoate + NAD(+)</text>
        <dbReference type="Rhea" id="RHEA:41596"/>
        <dbReference type="ChEBI" id="CHEBI:15378"/>
        <dbReference type="ChEBI" id="CHEBI:57540"/>
        <dbReference type="ChEBI" id="CHEBI:57945"/>
        <dbReference type="ChEBI" id="CHEBI:78325"/>
        <dbReference type="ChEBI" id="CHEBI:78329"/>
    </reaction>
    <physiologicalReaction direction="left-to-right" evidence="12">
        <dbReference type="Rhea" id="RHEA:41597"/>
    </physiologicalReaction>
</comment>
<evidence type="ECO:0000313" key="22">
    <source>
        <dbReference type="EMBL" id="WAR11870.1"/>
    </source>
</evidence>
<evidence type="ECO:0000256" key="12">
    <source>
        <dbReference type="ARBA" id="ARBA00048140"/>
    </source>
</evidence>
<comment type="catalytic activity">
    <reaction evidence="19">
        <text>resolvin D2 + NAD(+) = 16-oxoresolvin D2 + NADH + H(+)</text>
        <dbReference type="Rhea" id="RHEA:53588"/>
        <dbReference type="ChEBI" id="CHEBI:15378"/>
        <dbReference type="ChEBI" id="CHEBI:57540"/>
        <dbReference type="ChEBI" id="CHEBI:57945"/>
        <dbReference type="ChEBI" id="CHEBI:133367"/>
        <dbReference type="ChEBI" id="CHEBI:137498"/>
    </reaction>
    <physiologicalReaction direction="left-to-right" evidence="19">
        <dbReference type="Rhea" id="RHEA:53589"/>
    </physiologicalReaction>
</comment>
<organism evidence="22 23">
    <name type="scientific">Mya arenaria</name>
    <name type="common">Soft-shell clam</name>
    <dbReference type="NCBI Taxonomy" id="6604"/>
    <lineage>
        <taxon>Eukaryota</taxon>
        <taxon>Metazoa</taxon>
        <taxon>Spiralia</taxon>
        <taxon>Lophotrochozoa</taxon>
        <taxon>Mollusca</taxon>
        <taxon>Bivalvia</taxon>
        <taxon>Autobranchia</taxon>
        <taxon>Heteroconchia</taxon>
        <taxon>Euheterodonta</taxon>
        <taxon>Imparidentia</taxon>
        <taxon>Neoheterodontei</taxon>
        <taxon>Myida</taxon>
        <taxon>Myoidea</taxon>
        <taxon>Myidae</taxon>
        <taxon>Mya</taxon>
    </lineage>
</organism>
<evidence type="ECO:0000256" key="18">
    <source>
        <dbReference type="ARBA" id="ARBA00048739"/>
    </source>
</evidence>
<comment type="catalytic activity">
    <reaction evidence="20">
        <text>(15S)-hydroxy-(5Z,8Z,11Z,13E)-eicosatetraenoate + NAD(+) = 15-oxo-(5Z,8Z,11Z,13E)-eicosatetraenoate + NADH + H(+)</text>
        <dbReference type="Rhea" id="RHEA:23260"/>
        <dbReference type="ChEBI" id="CHEBI:15378"/>
        <dbReference type="ChEBI" id="CHEBI:57409"/>
        <dbReference type="ChEBI" id="CHEBI:57410"/>
        <dbReference type="ChEBI" id="CHEBI:57540"/>
        <dbReference type="ChEBI" id="CHEBI:57945"/>
        <dbReference type="EC" id="1.1.1.232"/>
    </reaction>
    <physiologicalReaction direction="left-to-right" evidence="20">
        <dbReference type="Rhea" id="RHEA:23261"/>
    </physiologicalReaction>
</comment>
<keyword evidence="23" id="KW-1185">Reference proteome</keyword>
<dbReference type="SUPFAM" id="SSF51735">
    <property type="entry name" value="NAD(P)-binding Rossmann-fold domains"/>
    <property type="match status" value="1"/>
</dbReference>
<evidence type="ECO:0000256" key="13">
    <source>
        <dbReference type="ARBA" id="ARBA00048144"/>
    </source>
</evidence>